<evidence type="ECO:0000256" key="5">
    <source>
        <dbReference type="ARBA" id="ARBA00022918"/>
    </source>
</evidence>
<organism evidence="8 9">
    <name type="scientific">Pseudomonas cichorii</name>
    <dbReference type="NCBI Taxonomy" id="36746"/>
    <lineage>
        <taxon>Bacteria</taxon>
        <taxon>Pseudomonadati</taxon>
        <taxon>Pseudomonadota</taxon>
        <taxon>Gammaproteobacteria</taxon>
        <taxon>Pseudomonadales</taxon>
        <taxon>Pseudomonadaceae</taxon>
        <taxon>Pseudomonas</taxon>
    </lineage>
</organism>
<feature type="region of interest" description="Disordered" evidence="6">
    <location>
        <begin position="1"/>
        <end position="22"/>
    </location>
</feature>
<protein>
    <recommendedName>
        <fullName evidence="7">Reverse transcriptase domain-containing protein</fullName>
    </recommendedName>
</protein>
<dbReference type="Pfam" id="PF00078">
    <property type="entry name" value="RVT_1"/>
    <property type="match status" value="1"/>
</dbReference>
<sequence length="336" mass="37791">MNGMKVEMQPKKNVRKKRKPDNELPVHQCALYKIGSPKRLADLLNISTVELEVILQSESNYKLFNKVLAPNPFTGKSPKHRAVQEPKPRLRKLHERVLSILRRVQYPVYVQGGVKHRSYQTNAAIHLGARQTATFDLKNFYASTRYCLVHDFFHKSMCCPSDIAGRLASLTTWNGVMPTGSPLSPLLSFWAAKGLFDKCEALAIKYGLNFTCYIDDLTFSGDQISGRFQSELKILASRFGYELAKEKTKIFRFGVPAHITGVISHKAKLSVPHARLKGARKIKDAIEGKGKAYGFTAAQLKKKLAGAINEAATIDAVKYEKWAVYSRKDAEDQFNK</sequence>
<dbReference type="InterPro" id="IPR000477">
    <property type="entry name" value="RT_dom"/>
</dbReference>
<dbReference type="Proteomes" id="UP000278332">
    <property type="component" value="Unassembled WGS sequence"/>
</dbReference>
<keyword evidence="5" id="KW-0695">RNA-directed DNA polymerase</keyword>
<evidence type="ECO:0000256" key="1">
    <source>
        <dbReference type="ARBA" id="ARBA00022679"/>
    </source>
</evidence>
<feature type="domain" description="Reverse transcriptase" evidence="7">
    <location>
        <begin position="60"/>
        <end position="252"/>
    </location>
</feature>
<keyword evidence="4" id="KW-0460">Magnesium</keyword>
<evidence type="ECO:0000313" key="9">
    <source>
        <dbReference type="Proteomes" id="UP000278332"/>
    </source>
</evidence>
<dbReference type="PRINTS" id="PR00866">
    <property type="entry name" value="RNADNAPOLMS"/>
</dbReference>
<proteinExistence type="predicted"/>
<dbReference type="GO" id="GO:0003723">
    <property type="term" value="F:RNA binding"/>
    <property type="evidence" value="ECO:0007669"/>
    <property type="project" value="InterPro"/>
</dbReference>
<evidence type="ECO:0000256" key="4">
    <source>
        <dbReference type="ARBA" id="ARBA00022842"/>
    </source>
</evidence>
<comment type="caution">
    <text evidence="8">The sequence shown here is derived from an EMBL/GenBank/DDBJ whole genome shotgun (WGS) entry which is preliminary data.</text>
</comment>
<keyword evidence="3" id="KW-0479">Metal-binding</keyword>
<gene>
    <name evidence="8" type="ORF">ALP84_00926</name>
</gene>
<dbReference type="GO" id="GO:0046872">
    <property type="term" value="F:metal ion binding"/>
    <property type="evidence" value="ECO:0007669"/>
    <property type="project" value="UniProtKB-KW"/>
</dbReference>
<evidence type="ECO:0000256" key="2">
    <source>
        <dbReference type="ARBA" id="ARBA00022695"/>
    </source>
</evidence>
<evidence type="ECO:0000259" key="7">
    <source>
        <dbReference type="Pfam" id="PF00078"/>
    </source>
</evidence>
<name>A0A3M4VHV6_PSECI</name>
<accession>A0A3M4VHV6</accession>
<dbReference type="EMBL" id="RBRY01000176">
    <property type="protein sequence ID" value="RMR50572.1"/>
    <property type="molecule type" value="Genomic_DNA"/>
</dbReference>
<evidence type="ECO:0000313" key="8">
    <source>
        <dbReference type="EMBL" id="RMR50572.1"/>
    </source>
</evidence>
<dbReference type="AlphaFoldDB" id="A0A3M4VHV6"/>
<keyword evidence="1" id="KW-0808">Transferase</keyword>
<dbReference type="InterPro" id="IPR000123">
    <property type="entry name" value="Reverse_transcriptase_msDNA"/>
</dbReference>
<dbReference type="GO" id="GO:0003964">
    <property type="term" value="F:RNA-directed DNA polymerase activity"/>
    <property type="evidence" value="ECO:0007669"/>
    <property type="project" value="UniProtKB-KW"/>
</dbReference>
<evidence type="ECO:0000256" key="3">
    <source>
        <dbReference type="ARBA" id="ARBA00022723"/>
    </source>
</evidence>
<reference evidence="8 9" key="1">
    <citation type="submission" date="2018-08" db="EMBL/GenBank/DDBJ databases">
        <title>Recombination of ecologically and evolutionarily significant loci maintains genetic cohesion in the Pseudomonas syringae species complex.</title>
        <authorList>
            <person name="Dillon M."/>
            <person name="Thakur S."/>
            <person name="Almeida R.N.D."/>
            <person name="Weir B.S."/>
            <person name="Guttman D.S."/>
        </authorList>
    </citation>
    <scope>NUCLEOTIDE SEQUENCE [LARGE SCALE GENOMIC DNA]</scope>
    <source>
        <strain evidence="8 9">ICMP 6917</strain>
    </source>
</reference>
<keyword evidence="2" id="KW-0548">Nucleotidyltransferase</keyword>
<dbReference type="CDD" id="cd03487">
    <property type="entry name" value="RT_Bac_retron_II"/>
    <property type="match status" value="1"/>
</dbReference>
<evidence type="ECO:0000256" key="6">
    <source>
        <dbReference type="SAM" id="MobiDB-lite"/>
    </source>
</evidence>